<dbReference type="STRING" id="1754190.A0A1Y2DAD2"/>
<feature type="region of interest" description="Disordered" evidence="1">
    <location>
        <begin position="203"/>
        <end position="306"/>
    </location>
</feature>
<keyword evidence="3" id="KW-1185">Reference proteome</keyword>
<protein>
    <submittedName>
        <fullName evidence="2">Uncharacterized protein</fullName>
    </submittedName>
</protein>
<organism evidence="2 3">
    <name type="scientific">Neocallimastix californiae</name>
    <dbReference type="NCBI Taxonomy" id="1754190"/>
    <lineage>
        <taxon>Eukaryota</taxon>
        <taxon>Fungi</taxon>
        <taxon>Fungi incertae sedis</taxon>
        <taxon>Chytridiomycota</taxon>
        <taxon>Chytridiomycota incertae sedis</taxon>
        <taxon>Neocallimastigomycetes</taxon>
        <taxon>Neocallimastigales</taxon>
        <taxon>Neocallimastigaceae</taxon>
        <taxon>Neocallimastix</taxon>
    </lineage>
</organism>
<dbReference type="OrthoDB" id="10471098at2759"/>
<feature type="compositionally biased region" description="Basic and acidic residues" evidence="1">
    <location>
        <begin position="246"/>
        <end position="258"/>
    </location>
</feature>
<feature type="compositionally biased region" description="Basic and acidic residues" evidence="1">
    <location>
        <begin position="282"/>
        <end position="306"/>
    </location>
</feature>
<gene>
    <name evidence="2" type="ORF">LY90DRAFT_701825</name>
</gene>
<dbReference type="Proteomes" id="UP000193920">
    <property type="component" value="Unassembled WGS sequence"/>
</dbReference>
<accession>A0A1Y2DAD2</accession>
<sequence>MGVHNGTSKLQQYTEELWNDYTNDEDIIIRKSGNNLNSKPKKVKKLVIQHPKKKVSQPSSATSEESEDLKEIREFLEDNLAVGFGSLVQSTYKKRVRNRKPKAKKQTTQPVNLQDELNRSDDGWETMLYRNNKRELNKMKRDFVKEEKIQKVQMLNKGFVRHVKTATSDESEVKSPVRVRPNKQIVKNTKMIKKQLDQQIELQKQKQQKKNEMEKWSQKIQNDKKKQQKSNRGKENRFNSIIQERQQMKEEIKNDNSKPKSVKSRPLSQGDEIRKIVQKQVEQQKKQKEQESIKARKELAITQKEKKHEKLMKQQKHIQMVQKANKKGKN</sequence>
<reference evidence="2 3" key="1">
    <citation type="submission" date="2016-08" db="EMBL/GenBank/DDBJ databases">
        <title>A Parts List for Fungal Cellulosomes Revealed by Comparative Genomics.</title>
        <authorList>
            <consortium name="DOE Joint Genome Institute"/>
            <person name="Haitjema C.H."/>
            <person name="Gilmore S.P."/>
            <person name="Henske J.K."/>
            <person name="Solomon K.V."/>
            <person name="De Groot R."/>
            <person name="Kuo A."/>
            <person name="Mondo S.J."/>
            <person name="Salamov A.A."/>
            <person name="Labutti K."/>
            <person name="Zhao Z."/>
            <person name="Chiniquy J."/>
            <person name="Barry K."/>
            <person name="Brewer H.M."/>
            <person name="Purvine S.O."/>
            <person name="Wright A.T."/>
            <person name="Boxma B."/>
            <person name="Van Alen T."/>
            <person name="Hackstein J.H."/>
            <person name="Baker S.E."/>
            <person name="Grigoriev I.V."/>
            <person name="O'Malley M.A."/>
        </authorList>
    </citation>
    <scope>NUCLEOTIDE SEQUENCE [LARGE SCALE GENOMIC DNA]</scope>
    <source>
        <strain evidence="2 3">G1</strain>
    </source>
</reference>
<evidence type="ECO:0000313" key="3">
    <source>
        <dbReference type="Proteomes" id="UP000193920"/>
    </source>
</evidence>
<feature type="compositionally biased region" description="Basic and acidic residues" evidence="1">
    <location>
        <begin position="209"/>
        <end position="225"/>
    </location>
</feature>
<dbReference type="EMBL" id="MCOG01000074">
    <property type="protein sequence ID" value="ORY56230.1"/>
    <property type="molecule type" value="Genomic_DNA"/>
</dbReference>
<name>A0A1Y2DAD2_9FUNG</name>
<comment type="caution">
    <text evidence="2">The sequence shown here is derived from an EMBL/GenBank/DDBJ whole genome shotgun (WGS) entry which is preliminary data.</text>
</comment>
<evidence type="ECO:0000313" key="2">
    <source>
        <dbReference type="EMBL" id="ORY56230.1"/>
    </source>
</evidence>
<proteinExistence type="predicted"/>
<feature type="region of interest" description="Disordered" evidence="1">
    <location>
        <begin position="48"/>
        <end position="68"/>
    </location>
</feature>
<evidence type="ECO:0000256" key="1">
    <source>
        <dbReference type="SAM" id="MobiDB-lite"/>
    </source>
</evidence>
<dbReference type="AlphaFoldDB" id="A0A1Y2DAD2"/>